<dbReference type="OrthoDB" id="3394503at2"/>
<dbReference type="InterPro" id="IPR001109">
    <property type="entry name" value="Hydrogenase_HupF/HypC"/>
</dbReference>
<dbReference type="Gene3D" id="2.30.30.140">
    <property type="match status" value="1"/>
</dbReference>
<comment type="caution">
    <text evidence="2">The sequence shown here is derived from an EMBL/GenBank/DDBJ whole genome shotgun (WGS) entry which is preliminary data.</text>
</comment>
<accession>A0A2T0MKK8</accession>
<dbReference type="AlphaFoldDB" id="A0A2T0MKK8"/>
<organism evidence="2 3">
    <name type="scientific">Nonomuraea fuscirosea</name>
    <dbReference type="NCBI Taxonomy" id="1291556"/>
    <lineage>
        <taxon>Bacteria</taxon>
        <taxon>Bacillati</taxon>
        <taxon>Actinomycetota</taxon>
        <taxon>Actinomycetes</taxon>
        <taxon>Streptosporangiales</taxon>
        <taxon>Streptosporangiaceae</taxon>
        <taxon>Nonomuraea</taxon>
    </lineage>
</organism>
<dbReference type="Pfam" id="PF01455">
    <property type="entry name" value="HupF_HypC"/>
    <property type="match status" value="1"/>
</dbReference>
<keyword evidence="3" id="KW-1185">Reference proteome</keyword>
<dbReference type="Proteomes" id="UP000238312">
    <property type="component" value="Unassembled WGS sequence"/>
</dbReference>
<dbReference type="SUPFAM" id="SSF159127">
    <property type="entry name" value="HupF/HypC-like"/>
    <property type="match status" value="1"/>
</dbReference>
<sequence length="72" mass="7324">MNVPDDPADACESCVTCGDVAVPVRIARLLPDGLALADTGDGIEEISVALVAARPGDTVLVHAKEAIAVVTR</sequence>
<evidence type="ECO:0000313" key="2">
    <source>
        <dbReference type="EMBL" id="PRX58165.1"/>
    </source>
</evidence>
<comment type="similarity">
    <text evidence="1">Belongs to the HupF/HypC family.</text>
</comment>
<dbReference type="EMBL" id="PVNG01000024">
    <property type="protein sequence ID" value="PRX58165.1"/>
    <property type="molecule type" value="Genomic_DNA"/>
</dbReference>
<proteinExistence type="inferred from homology"/>
<reference evidence="2 3" key="1">
    <citation type="submission" date="2018-03" db="EMBL/GenBank/DDBJ databases">
        <title>Genomic Encyclopedia of Type Strains, Phase III (KMG-III): the genomes of soil and plant-associated and newly described type strains.</title>
        <authorList>
            <person name="Whitman W."/>
        </authorList>
    </citation>
    <scope>NUCLEOTIDE SEQUENCE [LARGE SCALE GENOMIC DNA]</scope>
    <source>
        <strain evidence="2 3">CGMCC 4.7104</strain>
    </source>
</reference>
<gene>
    <name evidence="2" type="ORF">B0I32_124153</name>
</gene>
<evidence type="ECO:0000313" key="3">
    <source>
        <dbReference type="Proteomes" id="UP000238312"/>
    </source>
</evidence>
<evidence type="ECO:0000256" key="1">
    <source>
        <dbReference type="ARBA" id="ARBA00006018"/>
    </source>
</evidence>
<protein>
    <submittedName>
        <fullName evidence="2">HupF/HypC family protein</fullName>
    </submittedName>
</protein>
<dbReference type="RefSeq" id="WP_106249718.1">
    <property type="nucleotide sequence ID" value="NZ_JBFAIL010000005.1"/>
</dbReference>
<name>A0A2T0MKK8_9ACTN</name>